<organism evidence="1">
    <name type="scientific">Anguilla anguilla</name>
    <name type="common">European freshwater eel</name>
    <name type="synonym">Muraena anguilla</name>
    <dbReference type="NCBI Taxonomy" id="7936"/>
    <lineage>
        <taxon>Eukaryota</taxon>
        <taxon>Metazoa</taxon>
        <taxon>Chordata</taxon>
        <taxon>Craniata</taxon>
        <taxon>Vertebrata</taxon>
        <taxon>Euteleostomi</taxon>
        <taxon>Actinopterygii</taxon>
        <taxon>Neopterygii</taxon>
        <taxon>Teleostei</taxon>
        <taxon>Anguilliformes</taxon>
        <taxon>Anguillidae</taxon>
        <taxon>Anguilla</taxon>
    </lineage>
</organism>
<sequence length="67" mass="8125">MLPSRSRHWAFLSGIMYFRGTGPPRNLRRITEFKFTLTEPFMLESKKEKYVRQSTMRQCPYSFLIIF</sequence>
<dbReference type="AlphaFoldDB" id="A0A0E9U0X4"/>
<name>A0A0E9U0X4_ANGAN</name>
<protein>
    <submittedName>
        <fullName evidence="1">Uncharacterized protein</fullName>
    </submittedName>
</protein>
<accession>A0A0E9U0X4</accession>
<reference evidence="1" key="2">
    <citation type="journal article" date="2015" name="Fish Shellfish Immunol.">
        <title>Early steps in the European eel (Anguilla anguilla)-Vibrio vulnificus interaction in the gills: Role of the RtxA13 toxin.</title>
        <authorList>
            <person name="Callol A."/>
            <person name="Pajuelo D."/>
            <person name="Ebbesson L."/>
            <person name="Teles M."/>
            <person name="MacKenzie S."/>
            <person name="Amaro C."/>
        </authorList>
    </citation>
    <scope>NUCLEOTIDE SEQUENCE</scope>
</reference>
<reference evidence="1" key="1">
    <citation type="submission" date="2014-11" db="EMBL/GenBank/DDBJ databases">
        <authorList>
            <person name="Amaro Gonzalez C."/>
        </authorList>
    </citation>
    <scope>NUCLEOTIDE SEQUENCE</scope>
</reference>
<proteinExistence type="predicted"/>
<dbReference type="EMBL" id="GBXM01049018">
    <property type="protein sequence ID" value="JAH59559.1"/>
    <property type="molecule type" value="Transcribed_RNA"/>
</dbReference>
<evidence type="ECO:0000313" key="1">
    <source>
        <dbReference type="EMBL" id="JAH59559.1"/>
    </source>
</evidence>